<dbReference type="PANTHER" id="PTHR12760">
    <property type="entry name" value="TETRATRICOPEPTIDE REPEAT PROTEIN"/>
    <property type="match status" value="1"/>
</dbReference>
<keyword evidence="4" id="KW-0472">Membrane</keyword>
<dbReference type="OrthoDB" id="124397at2759"/>
<dbReference type="RefSeq" id="XP_024325309.1">
    <property type="nucleotide sequence ID" value="XM_024466626.1"/>
</dbReference>
<comment type="similarity">
    <text evidence="4">Belongs to the EMC2 family.</text>
</comment>
<dbReference type="InterPro" id="IPR011990">
    <property type="entry name" value="TPR-like_helical_dom_sf"/>
</dbReference>
<feature type="domain" description="EMC2 TPR-like" evidence="5">
    <location>
        <begin position="97"/>
        <end position="197"/>
    </location>
</feature>
<sequence>MSSSILQQPAHLPPSVALQLSQQAPVLLSTTPSSIAPYSLSSVYAAPETPELWTTYENLMLSCLRTGDKQSARVCLDRLLSRFGGSNERLMALQGLYQEATAENDAELQRVLTEYDAILKSDPGNMPVSKRRIALLKSKGKQAEAISALAQFLDCSPTDAEAWAEISDLYASQGLYQQSIFALEEVLLITPNAWNIHARLGELLFTSAGTDGSTGKDNTTEKYLFESVRRFSRSIELCDDYLRGFYGLKLATSRALLTLSEGSNKFKADSTPSVKTIQSLNLLATAKLTEIVRRSVAREAGWEGYDAAELIAARELLDRDAVKTIR</sequence>
<dbReference type="Gene3D" id="1.25.40.10">
    <property type="entry name" value="Tetratricopeptide repeat domain"/>
    <property type="match status" value="1"/>
</dbReference>
<dbReference type="GO" id="GO:0072546">
    <property type="term" value="C:EMC complex"/>
    <property type="evidence" value="ECO:0007669"/>
    <property type="project" value="UniProtKB-UniRule"/>
</dbReference>
<keyword evidence="4" id="KW-0256">Endoplasmic reticulum</keyword>
<evidence type="ECO:0000256" key="1">
    <source>
        <dbReference type="ARBA" id="ARBA00022737"/>
    </source>
</evidence>
<evidence type="ECO:0000259" key="5">
    <source>
        <dbReference type="Pfam" id="PF22890"/>
    </source>
</evidence>
<proteinExistence type="inferred from homology"/>
<keyword evidence="1" id="KW-0677">Repeat</keyword>
<evidence type="ECO:0000256" key="4">
    <source>
        <dbReference type="RuleBase" id="RU367091"/>
    </source>
</evidence>
<evidence type="ECO:0000256" key="3">
    <source>
        <dbReference type="PROSITE-ProRule" id="PRU00339"/>
    </source>
</evidence>
<protein>
    <recommendedName>
        <fullName evidence="4">ER membrane protein complex subunit 2</fullName>
    </recommendedName>
</protein>
<evidence type="ECO:0000313" key="6">
    <source>
        <dbReference type="EMBL" id="OAF60027.1"/>
    </source>
</evidence>
<dbReference type="Proteomes" id="UP000077154">
    <property type="component" value="Unassembled WGS sequence"/>
</dbReference>
<comment type="subunit">
    <text evidence="4">Component of the ER membrane protein complex (EMC).</text>
</comment>
<accession>A0A177AD86</accession>
<feature type="repeat" description="TPR" evidence="3">
    <location>
        <begin position="160"/>
        <end position="193"/>
    </location>
</feature>
<comment type="function">
    <text evidence="4">Part of the endoplasmic reticulum membrane protein complex (EMC) that enables the energy-independent insertion into endoplasmic reticulum membranes of newly synthesized membrane proteins.</text>
</comment>
<gene>
    <name evidence="6" type="ORF">VC83_02976</name>
</gene>
<dbReference type="PROSITE" id="PS50005">
    <property type="entry name" value="TPR"/>
    <property type="match status" value="1"/>
</dbReference>
<keyword evidence="2 3" id="KW-0802">TPR repeat</keyword>
<evidence type="ECO:0000256" key="2">
    <source>
        <dbReference type="ARBA" id="ARBA00022803"/>
    </source>
</evidence>
<dbReference type="SUPFAM" id="SSF48452">
    <property type="entry name" value="TPR-like"/>
    <property type="match status" value="1"/>
</dbReference>
<dbReference type="InterPro" id="IPR019734">
    <property type="entry name" value="TPR_rpt"/>
</dbReference>
<dbReference type="EMBL" id="KV441392">
    <property type="protein sequence ID" value="OAF60027.1"/>
    <property type="molecule type" value="Genomic_DNA"/>
</dbReference>
<reference evidence="6" key="1">
    <citation type="submission" date="2016-03" db="EMBL/GenBank/DDBJ databases">
        <title>Updated assembly of Pseudogymnoascus destructans, the fungus causing white-nose syndrome of bats.</title>
        <authorList>
            <person name="Palmer J.M."/>
            <person name="Drees K.P."/>
            <person name="Foster J.T."/>
            <person name="Lindner D.L."/>
        </authorList>
    </citation>
    <scope>NUCLEOTIDE SEQUENCE [LARGE SCALE GENOMIC DNA]</scope>
    <source>
        <strain evidence="6">20631-21</strain>
    </source>
</reference>
<dbReference type="InterPro" id="IPR039856">
    <property type="entry name" value="EMC2-like"/>
</dbReference>
<dbReference type="Pfam" id="PF22890">
    <property type="entry name" value="TPR_EMC2"/>
    <property type="match status" value="1"/>
</dbReference>
<name>A0A177AD86_9PEZI</name>
<dbReference type="VEuPathDB" id="FungiDB:GMDG_06527"/>
<dbReference type="FunFam" id="1.25.40.10:FF:001208">
    <property type="entry name" value="Tetratricopeptide repeat domain-containing protein"/>
    <property type="match status" value="1"/>
</dbReference>
<dbReference type="AlphaFoldDB" id="A0A177AD86"/>
<dbReference type="InterPro" id="IPR055217">
    <property type="entry name" value="TPR_EMC2"/>
</dbReference>
<organism evidence="6">
    <name type="scientific">Pseudogymnoascus destructans</name>
    <dbReference type="NCBI Taxonomy" id="655981"/>
    <lineage>
        <taxon>Eukaryota</taxon>
        <taxon>Fungi</taxon>
        <taxon>Dikarya</taxon>
        <taxon>Ascomycota</taxon>
        <taxon>Pezizomycotina</taxon>
        <taxon>Leotiomycetes</taxon>
        <taxon>Thelebolales</taxon>
        <taxon>Thelebolaceae</taxon>
        <taxon>Pseudogymnoascus</taxon>
    </lineage>
</organism>
<dbReference type="GeneID" id="36286053"/>
<dbReference type="eggNOG" id="KOG3060">
    <property type="taxonomic scope" value="Eukaryota"/>
</dbReference>
<comment type="subcellular location">
    <subcellularLocation>
        <location evidence="4">Endoplasmic reticulum membrane</location>
        <topology evidence="4">Peripheral membrane protein</topology>
        <orientation evidence="4">Cytoplasmic side</orientation>
    </subcellularLocation>
</comment>